<dbReference type="InterPro" id="IPR000315">
    <property type="entry name" value="Znf_B-box"/>
</dbReference>
<dbReference type="CDD" id="cd19757">
    <property type="entry name" value="Bbox1"/>
    <property type="match status" value="1"/>
</dbReference>
<feature type="domain" description="B box-type" evidence="2">
    <location>
        <begin position="4"/>
        <end position="54"/>
    </location>
</feature>
<accession>A0A6J8C4N4</accession>
<dbReference type="InterPro" id="IPR011042">
    <property type="entry name" value="6-blade_b-propeller_TolB-like"/>
</dbReference>
<dbReference type="PANTHER" id="PTHR25462:SF296">
    <property type="entry name" value="MEIOTIC P26, ISOFORM F"/>
    <property type="match status" value="1"/>
</dbReference>
<organism evidence="3 4">
    <name type="scientific">Mytilus coruscus</name>
    <name type="common">Sea mussel</name>
    <dbReference type="NCBI Taxonomy" id="42192"/>
    <lineage>
        <taxon>Eukaryota</taxon>
        <taxon>Metazoa</taxon>
        <taxon>Spiralia</taxon>
        <taxon>Lophotrochozoa</taxon>
        <taxon>Mollusca</taxon>
        <taxon>Bivalvia</taxon>
        <taxon>Autobranchia</taxon>
        <taxon>Pteriomorphia</taxon>
        <taxon>Mytilida</taxon>
        <taxon>Mytiloidea</taxon>
        <taxon>Mytilidae</taxon>
        <taxon>Mytilinae</taxon>
        <taxon>Mytilus</taxon>
    </lineage>
</organism>
<dbReference type="OrthoDB" id="6101625at2759"/>
<reference evidence="3 4" key="1">
    <citation type="submission" date="2020-06" db="EMBL/GenBank/DDBJ databases">
        <authorList>
            <person name="Li R."/>
            <person name="Bekaert M."/>
        </authorList>
    </citation>
    <scope>NUCLEOTIDE SEQUENCE [LARGE SCALE GENOMIC DNA]</scope>
    <source>
        <strain evidence="4">wild</strain>
    </source>
</reference>
<dbReference type="GO" id="GO:0008270">
    <property type="term" value="F:zinc ion binding"/>
    <property type="evidence" value="ECO:0007669"/>
    <property type="project" value="UniProtKB-KW"/>
</dbReference>
<keyword evidence="1" id="KW-0863">Zinc-finger</keyword>
<dbReference type="EMBL" id="CACVKT020004732">
    <property type="protein sequence ID" value="CAC5391375.1"/>
    <property type="molecule type" value="Genomic_DNA"/>
</dbReference>
<dbReference type="InterPro" id="IPR047153">
    <property type="entry name" value="TRIM45/56/19-like"/>
</dbReference>
<protein>
    <recommendedName>
        <fullName evidence="2">B box-type domain-containing protein</fullName>
    </recommendedName>
</protein>
<dbReference type="PROSITE" id="PS50119">
    <property type="entry name" value="ZF_BBOX"/>
    <property type="match status" value="1"/>
</dbReference>
<sequence>MASSEHRYCDICNNNHVATYATVCCPECDESFCKKCKTHHDVANATKKHETISIENALKLPKFVQEIKYNCTDHNERFVYFCYTHERPCCIECLKDKLHSGFCCFVNVDTAVKDVKQSPSFLDLQTTLSDLLTNLSSIIKHLGANLLELAKQKVICADEIRSTREAINSYLDQLEKDLSNKMQETFTSKELELQHLLADLELRKTRVNEMHANVNIIRDVASNFQTFMSIPEYIKPAHSEEIALQSLCETESFNWNSISVNQTSIQAIKNNLTSFGTMRIKRKASNLSIKVQKSRQAQLTATGFFSKTIETMKFKEVYQNHIQDRPHILDCGILPNGELLFSDRRKKCLIKHDTRSAFVQIDLPFFPVRFAIVDENNIAVTSEKELHIVKLDYHNILNLKTFHFEKEVGSVIIYDNNYIIEDLAGYQIMDSEGTFIKHIPIRFDDLAYRAPVCFNNKIYFVDYKSSKIFCYDFDGNKISEFQNEKLISPHGLTSNNSNILFACGYRSNNVCALSADGKTFKEIIGPKTELKCATAVHYSVKRNELLVVTSYGNFFVFSDK</sequence>
<evidence type="ECO:0000313" key="3">
    <source>
        <dbReference type="EMBL" id="CAC5391375.1"/>
    </source>
</evidence>
<keyword evidence="1" id="KW-0479">Metal-binding</keyword>
<gene>
    <name evidence="3" type="ORF">MCOR_26387</name>
</gene>
<keyword evidence="1" id="KW-0862">Zinc</keyword>
<dbReference type="Gene3D" id="2.120.10.30">
    <property type="entry name" value="TolB, C-terminal domain"/>
    <property type="match status" value="1"/>
</dbReference>
<evidence type="ECO:0000259" key="2">
    <source>
        <dbReference type="PROSITE" id="PS50119"/>
    </source>
</evidence>
<evidence type="ECO:0000313" key="4">
    <source>
        <dbReference type="Proteomes" id="UP000507470"/>
    </source>
</evidence>
<dbReference type="AlphaFoldDB" id="A0A6J8C4N4"/>
<dbReference type="SUPFAM" id="SSF101898">
    <property type="entry name" value="NHL repeat"/>
    <property type="match status" value="1"/>
</dbReference>
<evidence type="ECO:0000256" key="1">
    <source>
        <dbReference type="PROSITE-ProRule" id="PRU00024"/>
    </source>
</evidence>
<name>A0A6J8C4N4_MYTCO</name>
<dbReference type="Proteomes" id="UP000507470">
    <property type="component" value="Unassembled WGS sequence"/>
</dbReference>
<dbReference type="PANTHER" id="PTHR25462">
    <property type="entry name" value="BONUS, ISOFORM C-RELATED"/>
    <property type="match status" value="1"/>
</dbReference>
<proteinExistence type="predicted"/>
<dbReference type="Gene3D" id="3.30.160.60">
    <property type="entry name" value="Classic Zinc Finger"/>
    <property type="match status" value="1"/>
</dbReference>
<keyword evidence="4" id="KW-1185">Reference proteome</keyword>